<evidence type="ECO:0000313" key="3">
    <source>
        <dbReference type="Proteomes" id="UP000287166"/>
    </source>
</evidence>
<evidence type="ECO:0000313" key="2">
    <source>
        <dbReference type="EMBL" id="GBE89220.1"/>
    </source>
</evidence>
<comment type="caution">
    <text evidence="2">The sequence shown here is derived from an EMBL/GenBank/DDBJ whole genome shotgun (WGS) entry which is preliminary data.</text>
</comment>
<accession>A0A401H4E0</accession>
<dbReference type="PANTHER" id="PTHR15615">
    <property type="match status" value="1"/>
</dbReference>
<dbReference type="InterPro" id="IPR013922">
    <property type="entry name" value="Cyclin_PHO80-like"/>
</dbReference>
<feature type="compositionally biased region" description="Basic and acidic residues" evidence="1">
    <location>
        <begin position="97"/>
        <end position="106"/>
    </location>
</feature>
<dbReference type="GO" id="GO:0005634">
    <property type="term" value="C:nucleus"/>
    <property type="evidence" value="ECO:0007669"/>
    <property type="project" value="TreeGrafter"/>
</dbReference>
<protein>
    <submittedName>
        <fullName evidence="2">PHO85 cyclin-7</fullName>
    </submittedName>
</protein>
<organism evidence="2 3">
    <name type="scientific">Sparassis crispa</name>
    <dbReference type="NCBI Taxonomy" id="139825"/>
    <lineage>
        <taxon>Eukaryota</taxon>
        <taxon>Fungi</taxon>
        <taxon>Dikarya</taxon>
        <taxon>Basidiomycota</taxon>
        <taxon>Agaricomycotina</taxon>
        <taxon>Agaricomycetes</taxon>
        <taxon>Polyporales</taxon>
        <taxon>Sparassidaceae</taxon>
        <taxon>Sparassis</taxon>
    </lineage>
</organism>
<feature type="compositionally biased region" description="Basic and acidic residues" evidence="1">
    <location>
        <begin position="466"/>
        <end position="483"/>
    </location>
</feature>
<dbReference type="PANTHER" id="PTHR15615:SF94">
    <property type="entry name" value="PHO85 CYCLIN-6-RELATED"/>
    <property type="match status" value="1"/>
</dbReference>
<dbReference type="EMBL" id="BFAD01000015">
    <property type="protein sequence ID" value="GBE89220.1"/>
    <property type="molecule type" value="Genomic_DNA"/>
</dbReference>
<dbReference type="Pfam" id="PF08613">
    <property type="entry name" value="Cyclin"/>
    <property type="match status" value="1"/>
</dbReference>
<dbReference type="GO" id="GO:0000307">
    <property type="term" value="C:cyclin-dependent protein kinase holoenzyme complex"/>
    <property type="evidence" value="ECO:0007669"/>
    <property type="project" value="TreeGrafter"/>
</dbReference>
<dbReference type="GO" id="GO:0019901">
    <property type="term" value="F:protein kinase binding"/>
    <property type="evidence" value="ECO:0007669"/>
    <property type="project" value="InterPro"/>
</dbReference>
<feature type="region of interest" description="Disordered" evidence="1">
    <location>
        <begin position="431"/>
        <end position="492"/>
    </location>
</feature>
<sequence length="492" mass="54661">MLALTPSHLPCQLPSVVHPTPLRSHMSAATSESYRLPDHLPPQRKLQSAFVLPMYAAASSSHSSVPPTTTSQDSPGPSAHRPVAPATTPSQRGQRSFRREQLKHEEEGPETPPAFDSEDNHSEAVLPELSDIDVNDYDSETLLGMLASTLSRIVKLNSIPPANTYMSTPLRPPHSSDSEHHGPIWQTLTTTSRESLARSRSLTFHARQIPTIALDSYLQRIQKYCPTSNEVFISLLVYLDRMTRPGRDTCGEIVPIDFYNIHRLIIAGITVADKFFSDVFYTNSRYAKVGGLTLAELNILELQFLLLNDFHLTISPEEMQYYTKMVDLQSKIGDDISLTQFLPSTSSPMTPDTHIPIGPTEYFTALSAYFAHQRALAHPHRAFHRMNGQSESPLFCPAMDYHLSKRQSVASSDTASETEPQAVADVECYTDDEPTIPAPHESSESSPETTSLHSSMSGDTDSIFTDEDRSRDEPDVRLFDGRHSRQGGTTQL</sequence>
<name>A0A401H4E0_9APHY</name>
<dbReference type="AlphaFoldDB" id="A0A401H4E0"/>
<dbReference type="OrthoDB" id="1060854at2759"/>
<feature type="compositionally biased region" description="Low complexity" evidence="1">
    <location>
        <begin position="59"/>
        <end position="71"/>
    </location>
</feature>
<feature type="compositionally biased region" description="Low complexity" evidence="1">
    <location>
        <begin position="444"/>
        <end position="457"/>
    </location>
</feature>
<gene>
    <name evidence="2" type="ORF">SCP_1502280</name>
</gene>
<dbReference type="STRING" id="139825.A0A401H4E0"/>
<dbReference type="Proteomes" id="UP000287166">
    <property type="component" value="Unassembled WGS sequence"/>
</dbReference>
<dbReference type="InParanoid" id="A0A401H4E0"/>
<evidence type="ECO:0000256" key="1">
    <source>
        <dbReference type="SAM" id="MobiDB-lite"/>
    </source>
</evidence>
<dbReference type="GO" id="GO:0016538">
    <property type="term" value="F:cyclin-dependent protein serine/threonine kinase regulator activity"/>
    <property type="evidence" value="ECO:0007669"/>
    <property type="project" value="TreeGrafter"/>
</dbReference>
<dbReference type="CDD" id="cd20558">
    <property type="entry name" value="CYCLIN_ScPCL7-like"/>
    <property type="match status" value="1"/>
</dbReference>
<dbReference type="GeneID" id="38786137"/>
<feature type="region of interest" description="Disordered" evidence="1">
    <location>
        <begin position="59"/>
        <end position="120"/>
    </location>
</feature>
<proteinExistence type="predicted"/>
<keyword evidence="3" id="KW-1185">Reference proteome</keyword>
<dbReference type="RefSeq" id="XP_027620133.1">
    <property type="nucleotide sequence ID" value="XM_027764332.1"/>
</dbReference>
<dbReference type="Gene3D" id="1.10.472.10">
    <property type="entry name" value="Cyclin-like"/>
    <property type="match status" value="1"/>
</dbReference>
<reference evidence="2 3" key="1">
    <citation type="journal article" date="2018" name="Sci. Rep.">
        <title>Genome sequence of the cauliflower mushroom Sparassis crispa (Hanabiratake) and its association with beneficial usage.</title>
        <authorList>
            <person name="Kiyama R."/>
            <person name="Furutani Y."/>
            <person name="Kawaguchi K."/>
            <person name="Nakanishi T."/>
        </authorList>
    </citation>
    <scope>NUCLEOTIDE SEQUENCE [LARGE SCALE GENOMIC DNA]</scope>
</reference>